<keyword evidence="3" id="KW-1185">Reference proteome</keyword>
<name>A0A6A6FT47_9PEZI</name>
<organism evidence="2 3">
    <name type="scientific">Cercospora zeae-maydis SCOH1-5</name>
    <dbReference type="NCBI Taxonomy" id="717836"/>
    <lineage>
        <taxon>Eukaryota</taxon>
        <taxon>Fungi</taxon>
        <taxon>Dikarya</taxon>
        <taxon>Ascomycota</taxon>
        <taxon>Pezizomycotina</taxon>
        <taxon>Dothideomycetes</taxon>
        <taxon>Dothideomycetidae</taxon>
        <taxon>Mycosphaerellales</taxon>
        <taxon>Mycosphaerellaceae</taxon>
        <taxon>Cercospora</taxon>
    </lineage>
</organism>
<gene>
    <name evidence="2" type="ORF">CERZMDRAFT_89682</name>
</gene>
<feature type="region of interest" description="Disordered" evidence="1">
    <location>
        <begin position="34"/>
        <end position="58"/>
    </location>
</feature>
<proteinExistence type="predicted"/>
<evidence type="ECO:0000313" key="3">
    <source>
        <dbReference type="Proteomes" id="UP000799539"/>
    </source>
</evidence>
<protein>
    <submittedName>
        <fullName evidence="2">Uncharacterized protein</fullName>
    </submittedName>
</protein>
<sequence>MCSFLASALRHCAPSDDWRAPQHAFGLRNRHLDTHHHHPVHSIRRPRGNQRTHFFTSR</sequence>
<evidence type="ECO:0000313" key="2">
    <source>
        <dbReference type="EMBL" id="KAF2216666.1"/>
    </source>
</evidence>
<dbReference type="AlphaFoldDB" id="A0A6A6FT47"/>
<accession>A0A6A6FT47</accession>
<dbReference type="Proteomes" id="UP000799539">
    <property type="component" value="Unassembled WGS sequence"/>
</dbReference>
<reference evidence="2" key="1">
    <citation type="journal article" date="2020" name="Stud. Mycol.">
        <title>101 Dothideomycetes genomes: a test case for predicting lifestyles and emergence of pathogens.</title>
        <authorList>
            <person name="Haridas S."/>
            <person name="Albert R."/>
            <person name="Binder M."/>
            <person name="Bloem J."/>
            <person name="Labutti K."/>
            <person name="Salamov A."/>
            <person name="Andreopoulos B."/>
            <person name="Baker S."/>
            <person name="Barry K."/>
            <person name="Bills G."/>
            <person name="Bluhm B."/>
            <person name="Cannon C."/>
            <person name="Castanera R."/>
            <person name="Culley D."/>
            <person name="Daum C."/>
            <person name="Ezra D."/>
            <person name="Gonzalez J."/>
            <person name="Henrissat B."/>
            <person name="Kuo A."/>
            <person name="Liang C."/>
            <person name="Lipzen A."/>
            <person name="Lutzoni F."/>
            <person name="Magnuson J."/>
            <person name="Mondo S."/>
            <person name="Nolan M."/>
            <person name="Ohm R."/>
            <person name="Pangilinan J."/>
            <person name="Park H.-J."/>
            <person name="Ramirez L."/>
            <person name="Alfaro M."/>
            <person name="Sun H."/>
            <person name="Tritt A."/>
            <person name="Yoshinaga Y."/>
            <person name="Zwiers L.-H."/>
            <person name="Turgeon B."/>
            <person name="Goodwin S."/>
            <person name="Spatafora J."/>
            <person name="Crous P."/>
            <person name="Grigoriev I."/>
        </authorList>
    </citation>
    <scope>NUCLEOTIDE SEQUENCE</scope>
    <source>
        <strain evidence="2">SCOH1-5</strain>
    </source>
</reference>
<evidence type="ECO:0000256" key="1">
    <source>
        <dbReference type="SAM" id="MobiDB-lite"/>
    </source>
</evidence>
<dbReference type="EMBL" id="ML992663">
    <property type="protein sequence ID" value="KAF2216666.1"/>
    <property type="molecule type" value="Genomic_DNA"/>
</dbReference>
<feature type="compositionally biased region" description="Basic residues" evidence="1">
    <location>
        <begin position="34"/>
        <end position="50"/>
    </location>
</feature>